<protein>
    <submittedName>
        <fullName evidence="1">Uncharacterized protein</fullName>
    </submittedName>
</protein>
<evidence type="ECO:0000313" key="1">
    <source>
        <dbReference type="EMBL" id="KAH9838860.1"/>
    </source>
</evidence>
<organism evidence="1 2">
    <name type="scientific">Teratosphaeria destructans</name>
    <dbReference type="NCBI Taxonomy" id="418781"/>
    <lineage>
        <taxon>Eukaryota</taxon>
        <taxon>Fungi</taxon>
        <taxon>Dikarya</taxon>
        <taxon>Ascomycota</taxon>
        <taxon>Pezizomycotina</taxon>
        <taxon>Dothideomycetes</taxon>
        <taxon>Dothideomycetidae</taxon>
        <taxon>Mycosphaerellales</taxon>
        <taxon>Teratosphaeriaceae</taxon>
        <taxon>Teratosphaeria</taxon>
    </lineage>
</organism>
<keyword evidence="2" id="KW-1185">Reference proteome</keyword>
<reference evidence="1 2" key="1">
    <citation type="journal article" date="2018" name="IMA Fungus">
        <title>IMA Genome-F 10: Nine draft genome sequences of Claviceps purpurea s.lat., including C. arundinis, C. humidiphila, and C. cf. spartinae, pseudomolecules for the pitch canker pathogen Fusarium circinatum, draft genome of Davidsoniella eucalypti, Grosmannia galeiformis, Quambalaria eucalypti, and Teratosphaeria destructans.</title>
        <authorList>
            <person name="Wingfield B.D."/>
            <person name="Liu M."/>
            <person name="Nguyen H.D."/>
            <person name="Lane F.A."/>
            <person name="Morgan S.W."/>
            <person name="De Vos L."/>
            <person name="Wilken P.M."/>
            <person name="Duong T.A."/>
            <person name="Aylward J."/>
            <person name="Coetzee M.P."/>
            <person name="Dadej K."/>
            <person name="De Beer Z.W."/>
            <person name="Findlay W."/>
            <person name="Havenga M."/>
            <person name="Kolarik M."/>
            <person name="Menzies J.G."/>
            <person name="Naidoo K."/>
            <person name="Pochopski O."/>
            <person name="Shoukouhi P."/>
            <person name="Santana Q.C."/>
            <person name="Seifert K.A."/>
            <person name="Soal N."/>
            <person name="Steenkamp E.T."/>
            <person name="Tatham C.T."/>
            <person name="van der Nest M.A."/>
            <person name="Wingfield M.J."/>
        </authorList>
    </citation>
    <scope>NUCLEOTIDE SEQUENCE [LARGE SCALE GENOMIC DNA]</scope>
    <source>
        <strain evidence="1">CMW44962</strain>
    </source>
</reference>
<gene>
    <name evidence="1" type="ORF">Tdes44962_MAKER08141</name>
</gene>
<evidence type="ECO:0000313" key="2">
    <source>
        <dbReference type="Proteomes" id="UP001138500"/>
    </source>
</evidence>
<sequence length="110" mass="12156">MAVSKRLTQEQEMHAQVPYLDEPDQPGCQACTDFRIVSAPVELDHELVDEVGVKCALAEAVFGTKLDDLGLGTKAVGNALVRLRSRRCEVFEHLDTGYALAHGLWDGDWM</sequence>
<accession>A0A9W7W4V1</accession>
<dbReference type="Proteomes" id="UP001138500">
    <property type="component" value="Unassembled WGS sequence"/>
</dbReference>
<name>A0A9W7W4V1_9PEZI</name>
<reference evidence="1 2" key="2">
    <citation type="journal article" date="2021" name="Curr. Genet.">
        <title>Genetic response to nitrogen starvation in the aggressive Eucalyptus foliar pathogen Teratosphaeria destructans.</title>
        <authorList>
            <person name="Havenga M."/>
            <person name="Wingfield B.D."/>
            <person name="Wingfield M.J."/>
            <person name="Dreyer L.L."/>
            <person name="Roets F."/>
            <person name="Aylward J."/>
        </authorList>
    </citation>
    <scope>NUCLEOTIDE SEQUENCE [LARGE SCALE GENOMIC DNA]</scope>
    <source>
        <strain evidence="1">CMW44962</strain>
    </source>
</reference>
<comment type="caution">
    <text evidence="1">The sequence shown here is derived from an EMBL/GenBank/DDBJ whole genome shotgun (WGS) entry which is preliminary data.</text>
</comment>
<dbReference type="AlphaFoldDB" id="A0A9W7W4V1"/>
<dbReference type="EMBL" id="RIBY02000680">
    <property type="protein sequence ID" value="KAH9838860.1"/>
    <property type="molecule type" value="Genomic_DNA"/>
</dbReference>
<proteinExistence type="predicted"/>